<name>A0A9D0ZEF0_9FIRM</name>
<feature type="transmembrane region" description="Helical" evidence="6">
    <location>
        <begin position="493"/>
        <end position="512"/>
    </location>
</feature>
<gene>
    <name evidence="8" type="ORF">IAB77_05670</name>
</gene>
<dbReference type="InterPro" id="IPR004477">
    <property type="entry name" value="ComEC_N"/>
</dbReference>
<dbReference type="PANTHER" id="PTHR30619:SF1">
    <property type="entry name" value="RECOMBINATION PROTEIN 2"/>
    <property type="match status" value="1"/>
</dbReference>
<dbReference type="GO" id="GO:0005886">
    <property type="term" value="C:plasma membrane"/>
    <property type="evidence" value="ECO:0007669"/>
    <property type="project" value="UniProtKB-SubCell"/>
</dbReference>
<feature type="transmembrane region" description="Helical" evidence="6">
    <location>
        <begin position="237"/>
        <end position="256"/>
    </location>
</feature>
<feature type="transmembrane region" description="Helical" evidence="6">
    <location>
        <begin position="330"/>
        <end position="349"/>
    </location>
</feature>
<keyword evidence="5 6" id="KW-0472">Membrane</keyword>
<comment type="caution">
    <text evidence="8">The sequence shown here is derived from an EMBL/GenBank/DDBJ whole genome shotgun (WGS) entry which is preliminary data.</text>
</comment>
<protein>
    <submittedName>
        <fullName evidence="8">ComEC/Rec2 family competence protein</fullName>
    </submittedName>
</protein>
<reference evidence="8" key="1">
    <citation type="submission" date="2020-10" db="EMBL/GenBank/DDBJ databases">
        <authorList>
            <person name="Gilroy R."/>
        </authorList>
    </citation>
    <scope>NUCLEOTIDE SEQUENCE</scope>
    <source>
        <strain evidence="8">ChiBcolR7-354</strain>
    </source>
</reference>
<dbReference type="Gene3D" id="3.60.15.10">
    <property type="entry name" value="Ribonuclease Z/Hydroxyacylglutathione hydrolase-like"/>
    <property type="match status" value="1"/>
</dbReference>
<dbReference type="InterPro" id="IPR035681">
    <property type="entry name" value="ComA-like_MBL"/>
</dbReference>
<feature type="transmembrane region" description="Helical" evidence="6">
    <location>
        <begin position="436"/>
        <end position="458"/>
    </location>
</feature>
<dbReference type="CDD" id="cd07731">
    <property type="entry name" value="ComA-like_MBL-fold"/>
    <property type="match status" value="1"/>
</dbReference>
<feature type="transmembrane region" description="Helical" evidence="6">
    <location>
        <begin position="304"/>
        <end position="324"/>
    </location>
</feature>
<evidence type="ECO:0000256" key="2">
    <source>
        <dbReference type="ARBA" id="ARBA00022475"/>
    </source>
</evidence>
<keyword evidence="3 6" id="KW-0812">Transmembrane</keyword>
<dbReference type="Pfam" id="PF03772">
    <property type="entry name" value="Competence"/>
    <property type="match status" value="1"/>
</dbReference>
<proteinExistence type="predicted"/>
<feature type="transmembrane region" description="Helical" evidence="6">
    <location>
        <begin position="268"/>
        <end position="292"/>
    </location>
</feature>
<dbReference type="Pfam" id="PF00753">
    <property type="entry name" value="Lactamase_B"/>
    <property type="match status" value="1"/>
</dbReference>
<dbReference type="InterPro" id="IPR036866">
    <property type="entry name" value="RibonucZ/Hydroxyglut_hydro"/>
</dbReference>
<evidence type="ECO:0000256" key="3">
    <source>
        <dbReference type="ARBA" id="ARBA00022692"/>
    </source>
</evidence>
<feature type="transmembrane region" description="Helical" evidence="6">
    <location>
        <begin position="26"/>
        <end position="44"/>
    </location>
</feature>
<evidence type="ECO:0000256" key="1">
    <source>
        <dbReference type="ARBA" id="ARBA00004651"/>
    </source>
</evidence>
<dbReference type="Proteomes" id="UP000824262">
    <property type="component" value="Unassembled WGS sequence"/>
</dbReference>
<accession>A0A9D0ZEF0</accession>
<keyword evidence="4 6" id="KW-1133">Transmembrane helix</keyword>
<keyword evidence="2" id="KW-1003">Cell membrane</keyword>
<evidence type="ECO:0000313" key="9">
    <source>
        <dbReference type="Proteomes" id="UP000824262"/>
    </source>
</evidence>
<feature type="domain" description="Metallo-beta-lactamase" evidence="7">
    <location>
        <begin position="525"/>
        <end position="722"/>
    </location>
</feature>
<evidence type="ECO:0000259" key="7">
    <source>
        <dbReference type="SMART" id="SM00849"/>
    </source>
</evidence>
<feature type="transmembrane region" description="Helical" evidence="6">
    <location>
        <begin position="370"/>
        <end position="392"/>
    </location>
</feature>
<dbReference type="InterPro" id="IPR001279">
    <property type="entry name" value="Metallo-B-lactamas"/>
</dbReference>
<reference evidence="8" key="2">
    <citation type="journal article" date="2021" name="PeerJ">
        <title>Extensive microbial diversity within the chicken gut microbiome revealed by metagenomics and culture.</title>
        <authorList>
            <person name="Gilroy R."/>
            <person name="Ravi A."/>
            <person name="Getino M."/>
            <person name="Pursley I."/>
            <person name="Horton D.L."/>
            <person name="Alikhan N.F."/>
            <person name="Baker D."/>
            <person name="Gharbi K."/>
            <person name="Hall N."/>
            <person name="Watson M."/>
            <person name="Adriaenssens E.M."/>
            <person name="Foster-Nyarko E."/>
            <person name="Jarju S."/>
            <person name="Secka A."/>
            <person name="Antonio M."/>
            <person name="Oren A."/>
            <person name="Chaudhuri R.R."/>
            <person name="La Ragione R."/>
            <person name="Hildebrand F."/>
            <person name="Pallen M.J."/>
        </authorList>
    </citation>
    <scope>NUCLEOTIDE SEQUENCE</scope>
    <source>
        <strain evidence="8">ChiBcolR7-354</strain>
    </source>
</reference>
<dbReference type="SMART" id="SM00849">
    <property type="entry name" value="Lactamase_B"/>
    <property type="match status" value="1"/>
</dbReference>
<dbReference type="SUPFAM" id="SSF56281">
    <property type="entry name" value="Metallo-hydrolase/oxidoreductase"/>
    <property type="match status" value="1"/>
</dbReference>
<comment type="subcellular location">
    <subcellularLocation>
        <location evidence="1">Cell membrane</location>
        <topology evidence="1">Multi-pass membrane protein</topology>
    </subcellularLocation>
</comment>
<dbReference type="EMBL" id="DVGA01000055">
    <property type="protein sequence ID" value="HIQ78731.1"/>
    <property type="molecule type" value="Genomic_DNA"/>
</dbReference>
<sequence length="760" mass="79727">MRLLFTAACGFAAAALAAHYALPLEFLPWCAMILLALALPALLLKGDARTRALILLISAAIGSAYYYGYTRLAVEPADALAGKELSFTARVLETPERDEGFAMTYVRLAEEGYPSVRTAVYDYNGYMGGLRAGDLVRMTARLSSATERYGAETDIYSSRGILLRANLTAPTGEPERDALSFFSFPANLASAVGDKAEELFPEDTAAFMRALLTGDSSGLDDDYELEHALDESGIRHVVAVSGMHLSYLYAFIAAIAGRRRASKLGIPAAILFTFMAGATPSIVRACVMLLLVMAAPLARREADGLTSLGAALLLLLIINPLSIASAGLQLSFAAMAGIITVTPAVYGFIDSRWKKPEGRRGRIRSFVIATLAGTAGSTVFTAPIVALTFGYVSLVAPLTNLLTLWAVSACFILGLSAVIVGFIFEPLGAAAAHVCAWGARYIGFCAETMASLPFAAVYTADSLVSWWLCFCYGVFALAYALRGRGGKLRPLAPAISCAIALAAVAVGASSAGSRERSITFLDVGQGACTVALDAGHSVVIDCGGAGTLENAGDTACEFLLSRGRREIDAVVLTHLHSDHADGVTRLLARLDVGELYIAEAAMDSDGELPEILAAAERHGTEVRYVGSGDVSAEYGGISLTLFAPAEAGDENERGIAVLASAGGVDTLIMGDLGMAAERELVEEGKIPDVDILAVGHHGSKYSTSFELTGAAAPETAVISVGYNTYGHPTDEALARLNLAGAEIYRTDIDGSITVRTDIDG</sequence>
<feature type="transmembrane region" description="Helical" evidence="6">
    <location>
        <begin position="464"/>
        <end position="481"/>
    </location>
</feature>
<dbReference type="NCBIfam" id="TIGR00360">
    <property type="entry name" value="ComEC_N-term"/>
    <property type="match status" value="1"/>
</dbReference>
<dbReference type="InterPro" id="IPR052159">
    <property type="entry name" value="Competence_DNA_uptake"/>
</dbReference>
<dbReference type="PANTHER" id="PTHR30619">
    <property type="entry name" value="DNA INTERNALIZATION/COMPETENCE PROTEIN COMEC/REC2"/>
    <property type="match status" value="1"/>
</dbReference>
<evidence type="ECO:0000256" key="5">
    <source>
        <dbReference type="ARBA" id="ARBA00023136"/>
    </source>
</evidence>
<evidence type="ECO:0000256" key="6">
    <source>
        <dbReference type="SAM" id="Phobius"/>
    </source>
</evidence>
<feature type="transmembrane region" description="Helical" evidence="6">
    <location>
        <begin position="404"/>
        <end position="424"/>
    </location>
</feature>
<evidence type="ECO:0000313" key="8">
    <source>
        <dbReference type="EMBL" id="HIQ78731.1"/>
    </source>
</evidence>
<organism evidence="8 9">
    <name type="scientific">Candidatus Scatomorpha intestinavium</name>
    <dbReference type="NCBI Taxonomy" id="2840922"/>
    <lineage>
        <taxon>Bacteria</taxon>
        <taxon>Bacillati</taxon>
        <taxon>Bacillota</taxon>
        <taxon>Clostridia</taxon>
        <taxon>Eubacteriales</taxon>
        <taxon>Candidatus Scatomorpha</taxon>
    </lineage>
</organism>
<dbReference type="AlphaFoldDB" id="A0A9D0ZEF0"/>
<evidence type="ECO:0000256" key="4">
    <source>
        <dbReference type="ARBA" id="ARBA00022989"/>
    </source>
</evidence>